<proteinExistence type="predicted"/>
<feature type="transmembrane region" description="Helical" evidence="7">
    <location>
        <begin position="126"/>
        <end position="147"/>
    </location>
</feature>
<evidence type="ECO:0000256" key="1">
    <source>
        <dbReference type="ARBA" id="ARBA00004651"/>
    </source>
</evidence>
<comment type="caution">
    <text evidence="10">The sequence shown here is derived from an EMBL/GenBank/DDBJ whole genome shotgun (WGS) entry which is preliminary data.</text>
</comment>
<reference evidence="10 11" key="2">
    <citation type="submission" date="2024-09" db="EMBL/GenBank/DDBJ databases">
        <title>Draft genome sequence of Candidatus Magnetaquicoccaceae bacterium FCR-1.</title>
        <authorList>
            <person name="Shimoshige H."/>
            <person name="Shimamura S."/>
            <person name="Taoka A."/>
            <person name="Kobayashi H."/>
            <person name="Maekawa T."/>
        </authorList>
    </citation>
    <scope>NUCLEOTIDE SEQUENCE [LARGE SCALE GENOMIC DNA]</scope>
    <source>
        <strain evidence="10 11">FCR-1</strain>
    </source>
</reference>
<dbReference type="InterPro" id="IPR003439">
    <property type="entry name" value="ABC_transporter-like_ATP-bd"/>
</dbReference>
<dbReference type="Gene3D" id="3.40.50.300">
    <property type="entry name" value="P-loop containing nucleotide triphosphate hydrolases"/>
    <property type="match status" value="1"/>
</dbReference>
<sequence>MKELMRFLWLRPVLAIELLAASLLINLLGLASSLYVIQVLNRYVASGVDATLITLTVGAVLAILMEGGLRRLRRDLANRVTNPPMGRVAAGFFNNLIGVRLAELMRLPTAGQRELLGHLATVQKSYTPATIVALLDMPYALLFIAALLLIHPWIAAIAAFFLLVVYLLTLVSQHRLNKPTQEVTQLSARHAALSAATLSAAETVRIFNAGVLLRKSWWEQTVKLHLEQTRLIDRQEGLQSVTQGIGALMGVAVIGVGAKLAILGQMDTGLIIGANILAGRAIAPLLRNAQLAPQLAKARQGLEMLAQFGKLPLEKGEGVMPQTFSGHVELQSVGFAWPGSKGVLFEALSLAIEPGKLVAVVGDNGSGKTTLLRLLSGALEPNRGKILVDGMNLAQLQPDWWHARLTCLPQEPLFLEASLRENLLTVRPDLDDNHLQGLVDRVGLRRFLNESDQGLDRPLTEAGQKLAPGIRRRIALARAMAVDGRLVLLDEPLEGMDGEGRKLMLELIKGWIAEGRAVVMASHDFNAAQVADVVVDLNVKPTPMVRKAEARPARIGGPA</sequence>
<gene>
    <name evidence="10" type="primary">cydC</name>
    <name evidence="10" type="ORF">SIID45300_01026</name>
</gene>
<feature type="domain" description="ABC transmembrane type-1" evidence="9">
    <location>
        <begin position="18"/>
        <end position="297"/>
    </location>
</feature>
<name>A0ABQ0C754_9PROT</name>
<feature type="domain" description="ABC transporter" evidence="8">
    <location>
        <begin position="328"/>
        <end position="557"/>
    </location>
</feature>
<dbReference type="Gene3D" id="1.20.1560.10">
    <property type="entry name" value="ABC transporter type 1, transmembrane domain"/>
    <property type="match status" value="1"/>
</dbReference>
<feature type="transmembrane region" description="Helical" evidence="7">
    <location>
        <begin position="153"/>
        <end position="171"/>
    </location>
</feature>
<dbReference type="InterPro" id="IPR039421">
    <property type="entry name" value="Type_1_exporter"/>
</dbReference>
<feature type="transmembrane region" description="Helical" evidence="7">
    <location>
        <begin position="43"/>
        <end position="64"/>
    </location>
</feature>
<dbReference type="EMBL" id="BAAFGK010000004">
    <property type="protein sequence ID" value="GAB0056715.1"/>
    <property type="molecule type" value="Genomic_DNA"/>
</dbReference>
<dbReference type="SUPFAM" id="SSF52540">
    <property type="entry name" value="P-loop containing nucleoside triphosphate hydrolases"/>
    <property type="match status" value="1"/>
</dbReference>
<evidence type="ECO:0000256" key="5">
    <source>
        <dbReference type="ARBA" id="ARBA00022989"/>
    </source>
</evidence>
<dbReference type="PROSITE" id="PS50929">
    <property type="entry name" value="ABC_TM1F"/>
    <property type="match status" value="1"/>
</dbReference>
<dbReference type="InterPro" id="IPR011527">
    <property type="entry name" value="ABC1_TM_dom"/>
</dbReference>
<dbReference type="PROSITE" id="PS50893">
    <property type="entry name" value="ABC_TRANSPORTER_2"/>
    <property type="match status" value="1"/>
</dbReference>
<dbReference type="PANTHER" id="PTHR43394">
    <property type="entry name" value="ATP-DEPENDENT PERMEASE MDL1, MITOCHONDRIAL"/>
    <property type="match status" value="1"/>
</dbReference>
<evidence type="ECO:0000259" key="9">
    <source>
        <dbReference type="PROSITE" id="PS50929"/>
    </source>
</evidence>
<evidence type="ECO:0000256" key="7">
    <source>
        <dbReference type="SAM" id="Phobius"/>
    </source>
</evidence>
<keyword evidence="6 7" id="KW-0472">Membrane</keyword>
<keyword evidence="3" id="KW-0547">Nucleotide-binding</keyword>
<protein>
    <submittedName>
        <fullName evidence="10">ATP-binding cassette, subfamily C, bacterial CydC</fullName>
    </submittedName>
</protein>
<feature type="transmembrane region" description="Helical" evidence="7">
    <location>
        <begin position="12"/>
        <end position="37"/>
    </location>
</feature>
<comment type="subcellular location">
    <subcellularLocation>
        <location evidence="1">Cell membrane</location>
        <topology evidence="1">Multi-pass membrane protein</topology>
    </subcellularLocation>
</comment>
<organism evidence="10 11">
    <name type="scientific">Candidatus Magnetaquiglobus chichijimensis</name>
    <dbReference type="NCBI Taxonomy" id="3141448"/>
    <lineage>
        <taxon>Bacteria</taxon>
        <taxon>Pseudomonadati</taxon>
        <taxon>Pseudomonadota</taxon>
        <taxon>Magnetococcia</taxon>
        <taxon>Magnetococcales</taxon>
        <taxon>Candidatus Magnetaquicoccaceae</taxon>
        <taxon>Candidatus Magnetaquiglobus</taxon>
    </lineage>
</organism>
<accession>A0ABQ0C754</accession>
<dbReference type="InterPro" id="IPR003593">
    <property type="entry name" value="AAA+_ATPase"/>
</dbReference>
<keyword evidence="4 10" id="KW-0067">ATP-binding</keyword>
<evidence type="ECO:0000313" key="10">
    <source>
        <dbReference type="EMBL" id="GAB0056715.1"/>
    </source>
</evidence>
<evidence type="ECO:0000259" key="8">
    <source>
        <dbReference type="PROSITE" id="PS50893"/>
    </source>
</evidence>
<dbReference type="PANTHER" id="PTHR43394:SF1">
    <property type="entry name" value="ATP-BINDING CASSETTE SUB-FAMILY B MEMBER 10, MITOCHONDRIAL"/>
    <property type="match status" value="1"/>
</dbReference>
<evidence type="ECO:0000256" key="4">
    <source>
        <dbReference type="ARBA" id="ARBA00022840"/>
    </source>
</evidence>
<dbReference type="Proteomes" id="UP001628193">
    <property type="component" value="Unassembled WGS sequence"/>
</dbReference>
<evidence type="ECO:0000256" key="3">
    <source>
        <dbReference type="ARBA" id="ARBA00022741"/>
    </source>
</evidence>
<keyword evidence="2 7" id="KW-0812">Transmembrane</keyword>
<evidence type="ECO:0000313" key="11">
    <source>
        <dbReference type="Proteomes" id="UP001628193"/>
    </source>
</evidence>
<evidence type="ECO:0000256" key="2">
    <source>
        <dbReference type="ARBA" id="ARBA00022692"/>
    </source>
</evidence>
<dbReference type="RefSeq" id="WP_420904435.1">
    <property type="nucleotide sequence ID" value="NZ_BAAFGK010000004.1"/>
</dbReference>
<dbReference type="SMART" id="SM00382">
    <property type="entry name" value="AAA"/>
    <property type="match status" value="1"/>
</dbReference>
<dbReference type="Pfam" id="PF00005">
    <property type="entry name" value="ABC_tran"/>
    <property type="match status" value="1"/>
</dbReference>
<dbReference type="InterPro" id="IPR027417">
    <property type="entry name" value="P-loop_NTPase"/>
</dbReference>
<dbReference type="GO" id="GO:0005524">
    <property type="term" value="F:ATP binding"/>
    <property type="evidence" value="ECO:0007669"/>
    <property type="project" value="UniProtKB-KW"/>
</dbReference>
<dbReference type="InterPro" id="IPR036640">
    <property type="entry name" value="ABC1_TM_sf"/>
</dbReference>
<dbReference type="SUPFAM" id="SSF90123">
    <property type="entry name" value="ABC transporter transmembrane region"/>
    <property type="match status" value="1"/>
</dbReference>
<evidence type="ECO:0000256" key="6">
    <source>
        <dbReference type="ARBA" id="ARBA00023136"/>
    </source>
</evidence>
<reference evidence="10 11" key="1">
    <citation type="submission" date="2024-05" db="EMBL/GenBank/DDBJ databases">
        <authorList>
            <consortium name="Candidatus Magnetaquicoccaceae bacterium FCR-1 genome sequencing consortium"/>
            <person name="Shimoshige H."/>
            <person name="Shimamura S."/>
            <person name="Taoka A."/>
            <person name="Kobayashi H."/>
            <person name="Maekawa T."/>
        </authorList>
    </citation>
    <scope>NUCLEOTIDE SEQUENCE [LARGE SCALE GENOMIC DNA]</scope>
    <source>
        <strain evidence="10 11">FCR-1</strain>
    </source>
</reference>
<keyword evidence="5 7" id="KW-1133">Transmembrane helix</keyword>
<keyword evidence="11" id="KW-1185">Reference proteome</keyword>